<dbReference type="Proteomes" id="UP000055702">
    <property type="component" value="Unassembled WGS sequence"/>
</dbReference>
<proteinExistence type="predicted"/>
<comment type="caution">
    <text evidence="2">The sequence shown here is derived from an EMBL/GenBank/DDBJ whole genome shotgun (WGS) entry which is preliminary data.</text>
</comment>
<gene>
    <name evidence="2" type="ORF">AWJ07_11645</name>
</gene>
<feature type="signal peptide" evidence="1">
    <location>
        <begin position="1"/>
        <end position="19"/>
    </location>
</feature>
<evidence type="ECO:0000256" key="1">
    <source>
        <dbReference type="SAM" id="SignalP"/>
    </source>
</evidence>
<sequence length="169" mass="18977">MDGKSLIVILIMVSASASAEVYKCADGKYQADPCDDQSEPLDLSNVGSVVAPSRGYPENLTNETIDARQQDRVVNPRDKKAEIAQYLRKQKIEHEIRNLVKERKKAFKDRDDKIEQLRTTGKRANNNLAGATWQQSLAQEMTAVMQQGSTEVESIDRQISALRSELKQL</sequence>
<evidence type="ECO:0008006" key="4">
    <source>
        <dbReference type="Google" id="ProtNLM"/>
    </source>
</evidence>
<organism evidence="2">
    <name type="scientific">Shewanella frigidimarina</name>
    <dbReference type="NCBI Taxonomy" id="56812"/>
    <lineage>
        <taxon>Bacteria</taxon>
        <taxon>Pseudomonadati</taxon>
        <taxon>Pseudomonadota</taxon>
        <taxon>Gammaproteobacteria</taxon>
        <taxon>Alteromonadales</taxon>
        <taxon>Shewanellaceae</taxon>
        <taxon>Shewanella</taxon>
    </lineage>
</organism>
<evidence type="ECO:0000313" key="2">
    <source>
        <dbReference type="EMBL" id="KVX02952.1"/>
    </source>
</evidence>
<protein>
    <recommendedName>
        <fullName evidence="4">DUF4124 domain-containing protein</fullName>
    </recommendedName>
</protein>
<evidence type="ECO:0000313" key="3">
    <source>
        <dbReference type="Proteomes" id="UP000055702"/>
    </source>
</evidence>
<accession>A0A106C2B5</accession>
<dbReference type="AlphaFoldDB" id="A0A106C2B5"/>
<dbReference type="RefSeq" id="WP_059744653.1">
    <property type="nucleotide sequence ID" value="NZ_JBOZOX010000007.1"/>
</dbReference>
<dbReference type="EMBL" id="LRDC01000002">
    <property type="protein sequence ID" value="KVX02952.1"/>
    <property type="molecule type" value="Genomic_DNA"/>
</dbReference>
<keyword evidence="1" id="KW-0732">Signal</keyword>
<feature type="chain" id="PRO_5007126028" description="DUF4124 domain-containing protein" evidence="1">
    <location>
        <begin position="20"/>
        <end position="169"/>
    </location>
</feature>
<name>A0A106C2B5_SHEFR</name>
<reference evidence="2 3" key="1">
    <citation type="submission" date="2016-01" db="EMBL/GenBank/DDBJ databases">
        <title>Draft genome of the antarctic isolate Shewanella frigidimarina Ag06-30.</title>
        <authorList>
            <person name="Parmeciano Di Noto G."/>
            <person name="Vazquez S."/>
            <person name="Mac Cormack W."/>
            <person name="Iriarte A."/>
            <person name="Quiroga C."/>
        </authorList>
    </citation>
    <scope>NUCLEOTIDE SEQUENCE [LARGE SCALE GENOMIC DNA]</scope>
    <source>
        <strain evidence="2 3">Ag06-30</strain>
    </source>
</reference>